<dbReference type="EMBL" id="ANNG01000037">
    <property type="protein sequence ID" value="ERJ27437.1"/>
    <property type="molecule type" value="Genomic_DNA"/>
</dbReference>
<proteinExistence type="predicted"/>
<gene>
    <name evidence="1" type="ORF">UNSWCS_1102</name>
</gene>
<reference evidence="1 2" key="1">
    <citation type="journal article" date="2013" name="BMC Genomics">
        <title>Comparative genomics of Campylobacter concisus isolates reveals genetic diversity and provides insights into disease association.</title>
        <authorList>
            <person name="Deshpande N.P."/>
            <person name="Kaakoush N.O."/>
            <person name="Wilkins M.R."/>
            <person name="Mitchell H.M."/>
        </authorList>
    </citation>
    <scope>NUCLEOTIDE SEQUENCE [LARGE SCALE GENOMIC DNA]</scope>
    <source>
        <strain evidence="1 2">UNSWCS</strain>
    </source>
</reference>
<dbReference type="AlphaFoldDB" id="U2FAR5"/>
<dbReference type="Proteomes" id="UP000016620">
    <property type="component" value="Unassembled WGS sequence"/>
</dbReference>
<evidence type="ECO:0000313" key="1">
    <source>
        <dbReference type="EMBL" id="ERJ27437.1"/>
    </source>
</evidence>
<sequence>MPKYKNSLKLSIFKRKDDLFKHKSKFQLTIKRLNLEMKFTPNKAPKGFKISPQFLSNLAF</sequence>
<organism evidence="1 2">
    <name type="scientific">Campylobacter concisus UNSWCS</name>
    <dbReference type="NCBI Taxonomy" id="1242968"/>
    <lineage>
        <taxon>Bacteria</taxon>
        <taxon>Pseudomonadati</taxon>
        <taxon>Campylobacterota</taxon>
        <taxon>Epsilonproteobacteria</taxon>
        <taxon>Campylobacterales</taxon>
        <taxon>Campylobacteraceae</taxon>
        <taxon>Campylobacter</taxon>
    </lineage>
</organism>
<comment type="caution">
    <text evidence="1">The sequence shown here is derived from an EMBL/GenBank/DDBJ whole genome shotgun (WGS) entry which is preliminary data.</text>
</comment>
<name>U2FAR5_9BACT</name>
<dbReference type="PATRIC" id="fig|1242968.3.peg.1629"/>
<accession>U2FAR5</accession>
<protein>
    <submittedName>
        <fullName evidence="1">Uncharacterized protein</fullName>
    </submittedName>
</protein>
<evidence type="ECO:0000313" key="2">
    <source>
        <dbReference type="Proteomes" id="UP000016620"/>
    </source>
</evidence>